<sequence length="672" mass="79418">MTEEQIKLQNILTKIFLENLEFLREYDNTLYRRVELLSQMIEEGIYQPKYELEFIKESGDFDIYDNQTKTYLYDRNPKKINETLVKEIKKDGRKAIFNIEEYFGHKTNPSIDLKYQYNEEFYSLVYSMISEYSRLLNDYVDTHKDKKYKNIVKFTFIGIFLGRHIPQIVEKIDPKLCLIIENNLEIFRLSLFTISYKNLAMNRILIFSIMQDIIELEVKIEEFLNKSRLENYLIKFSMLGEKAKDNYNVLVSQVIMRKPSVYNFARFLYSYVNKTTKRINEDYKFLLFNKIRNELNIFQDIPILYLAAGPSLDTNLDWIKQNQNKFFIVAIASIYNKLLNSGVKVDLVTTLDEQKIIKKLQFPDDLIQKIESNTTFFASAFTTSQILEDLKDKNLFIFESYSPFFKDNLFFGGFSIGELSLDIILHLNAKNIYLVGLDLSLNQETGDTHSKGAGSGVSKIDLTKKEIGYTDVSIVNVKGNLLEKVKTTRKLYGSVKELENQILKKDKDINIYNLSQNGAFFEGTIPLDIETLDINSFKNIDKELLNFKSILENFSQVYLNEVEKEVHKEDIKFLETIIKDMLNHIKNYNFKNYDEFNEYIVNIMDKIVEKKLNILYRVLLNYYETLIPYLNYHFNDIRLIQEYQKVQKVKLIFANQMQNLIDDYILCIKRVI</sequence>
<protein>
    <recommendedName>
        <fullName evidence="5">Motility associated factor glycosyltransferase family protein</fullName>
    </recommendedName>
</protein>
<proteinExistence type="predicted"/>
<dbReference type="RefSeq" id="WP_105915393.1">
    <property type="nucleotide sequence ID" value="NZ_NXGE01000003.1"/>
</dbReference>
<dbReference type="EMBL" id="NXGE01000003">
    <property type="protein sequence ID" value="PRM94488.1"/>
    <property type="molecule type" value="Genomic_DNA"/>
</dbReference>
<dbReference type="InterPro" id="IPR002826">
    <property type="entry name" value="MptE-like"/>
</dbReference>
<evidence type="ECO:0000313" key="4">
    <source>
        <dbReference type="Proteomes" id="UP000238281"/>
    </source>
</evidence>
<dbReference type="PANTHER" id="PTHR41786:SF1">
    <property type="entry name" value="6-HYDROXYMETHYLPTERIN DIPHOSPHOKINASE MPTE-LIKE DOMAIN-CONTAINING PROTEIN"/>
    <property type="match status" value="1"/>
</dbReference>
<feature type="domain" description="6-hydroxymethylpterin diphosphokinase MptE-like" evidence="1">
    <location>
        <begin position="289"/>
        <end position="443"/>
    </location>
</feature>
<reference evidence="3 4" key="1">
    <citation type="submission" date="2017-09" db="EMBL/GenBank/DDBJ databases">
        <title>Reassesment of A. cryaerophilus.</title>
        <authorList>
            <person name="Perez-Cataluna A."/>
            <person name="Collado L."/>
            <person name="Salgado O."/>
            <person name="Lefinanco V."/>
            <person name="Figueras M.J."/>
        </authorList>
    </citation>
    <scope>NUCLEOTIDE SEQUENCE [LARGE SCALE GENOMIC DNA]</scope>
    <source>
        <strain evidence="3 4">LMG 10210</strain>
    </source>
</reference>
<dbReference type="Pfam" id="PF01973">
    <property type="entry name" value="MptE-like"/>
    <property type="match status" value="1"/>
</dbReference>
<name>A0A2S9T6M8_9BACT</name>
<evidence type="ECO:0000313" key="3">
    <source>
        <dbReference type="EMBL" id="PRM94488.1"/>
    </source>
</evidence>
<feature type="domain" description="Glycosyltransferase Maf N-terminal" evidence="2">
    <location>
        <begin position="16"/>
        <end position="199"/>
    </location>
</feature>
<gene>
    <name evidence="3" type="ORF">CJ673_06250</name>
</gene>
<organism evidence="3 4">
    <name type="scientific">Aliarcobacter cryaerophilus</name>
    <dbReference type="NCBI Taxonomy" id="28198"/>
    <lineage>
        <taxon>Bacteria</taxon>
        <taxon>Pseudomonadati</taxon>
        <taxon>Campylobacterota</taxon>
        <taxon>Epsilonproteobacteria</taxon>
        <taxon>Campylobacterales</taxon>
        <taxon>Arcobacteraceae</taxon>
        <taxon>Aliarcobacter</taxon>
    </lineage>
</organism>
<accession>A0A2S9T6M8</accession>
<evidence type="ECO:0000259" key="2">
    <source>
        <dbReference type="Pfam" id="PF20157"/>
    </source>
</evidence>
<dbReference type="AlphaFoldDB" id="A0A2S9T6M8"/>
<evidence type="ECO:0008006" key="5">
    <source>
        <dbReference type="Google" id="ProtNLM"/>
    </source>
</evidence>
<dbReference type="PANTHER" id="PTHR41786">
    <property type="entry name" value="MOTILITY ACCESSORY FACTOR MAF"/>
    <property type="match status" value="1"/>
</dbReference>
<dbReference type="InterPro" id="IPR045376">
    <property type="entry name" value="Maf_N"/>
</dbReference>
<comment type="caution">
    <text evidence="3">The sequence shown here is derived from an EMBL/GenBank/DDBJ whole genome shotgun (WGS) entry which is preliminary data.</text>
</comment>
<dbReference type="Pfam" id="PF20157">
    <property type="entry name" value="Maf_flag10_N"/>
    <property type="match status" value="1"/>
</dbReference>
<dbReference type="Proteomes" id="UP000238281">
    <property type="component" value="Unassembled WGS sequence"/>
</dbReference>
<evidence type="ECO:0000259" key="1">
    <source>
        <dbReference type="Pfam" id="PF01973"/>
    </source>
</evidence>